<dbReference type="GO" id="GO:0008641">
    <property type="term" value="F:ubiquitin-like modifier activating enzyme activity"/>
    <property type="evidence" value="ECO:0007669"/>
    <property type="project" value="InterPro"/>
</dbReference>
<dbReference type="Proteomes" id="UP000630528">
    <property type="component" value="Unassembled WGS sequence"/>
</dbReference>
<keyword evidence="2" id="KW-0548">Nucleotidyltransferase</keyword>
<dbReference type="InterPro" id="IPR000594">
    <property type="entry name" value="ThiF_NAD_FAD-bd"/>
</dbReference>
<proteinExistence type="predicted"/>
<name>A0A934TX13_9BURK</name>
<dbReference type="RefSeq" id="WP_201176380.1">
    <property type="nucleotide sequence ID" value="NZ_JAEPWM010000011.1"/>
</dbReference>
<reference evidence="2" key="1">
    <citation type="journal article" date="2012" name="J. Microbiol. Biotechnol.">
        <title>Ramlibacter ginsenosidimutans sp. nov., with ginsenoside-converting activity.</title>
        <authorList>
            <person name="Wang L."/>
            <person name="An D.S."/>
            <person name="Kim S.G."/>
            <person name="Jin F.X."/>
            <person name="Kim S.C."/>
            <person name="Lee S.T."/>
            <person name="Im W.T."/>
        </authorList>
    </citation>
    <scope>NUCLEOTIDE SEQUENCE</scope>
    <source>
        <strain evidence="2">KACC 17527</strain>
    </source>
</reference>
<reference evidence="2" key="2">
    <citation type="submission" date="2021-01" db="EMBL/GenBank/DDBJ databases">
        <authorList>
            <person name="Kang M."/>
        </authorList>
    </citation>
    <scope>NUCLEOTIDE SEQUENCE</scope>
    <source>
        <strain evidence="2">KACC 17527</strain>
    </source>
</reference>
<dbReference type="Pfam" id="PF00899">
    <property type="entry name" value="ThiF"/>
    <property type="match status" value="1"/>
</dbReference>
<dbReference type="EMBL" id="JAEPWM010000011">
    <property type="protein sequence ID" value="MBK6008671.1"/>
    <property type="molecule type" value="Genomic_DNA"/>
</dbReference>
<evidence type="ECO:0000313" key="3">
    <source>
        <dbReference type="Proteomes" id="UP000630528"/>
    </source>
</evidence>
<accession>A0A934TX13</accession>
<organism evidence="2 3">
    <name type="scientific">Ramlibacter ginsenosidimutans</name>
    <dbReference type="NCBI Taxonomy" id="502333"/>
    <lineage>
        <taxon>Bacteria</taxon>
        <taxon>Pseudomonadati</taxon>
        <taxon>Pseudomonadota</taxon>
        <taxon>Betaproteobacteria</taxon>
        <taxon>Burkholderiales</taxon>
        <taxon>Comamonadaceae</taxon>
        <taxon>Ramlibacter</taxon>
    </lineage>
</organism>
<gene>
    <name evidence="2" type="ORF">JJB11_21430</name>
</gene>
<evidence type="ECO:0000313" key="2">
    <source>
        <dbReference type="EMBL" id="MBK6008671.1"/>
    </source>
</evidence>
<dbReference type="InterPro" id="IPR035985">
    <property type="entry name" value="Ubiquitin-activating_enz"/>
</dbReference>
<comment type="caution">
    <text evidence="2">The sequence shown here is derived from an EMBL/GenBank/DDBJ whole genome shotgun (WGS) entry which is preliminary data.</text>
</comment>
<dbReference type="Gene3D" id="3.40.50.720">
    <property type="entry name" value="NAD(P)-binding Rossmann-like Domain"/>
    <property type="match status" value="1"/>
</dbReference>
<protein>
    <submittedName>
        <fullName evidence="2">ThiF family adenylyltransferase</fullName>
    </submittedName>
</protein>
<evidence type="ECO:0000259" key="1">
    <source>
        <dbReference type="Pfam" id="PF00899"/>
    </source>
</evidence>
<dbReference type="AlphaFoldDB" id="A0A934TX13"/>
<keyword evidence="3" id="KW-1185">Reference proteome</keyword>
<dbReference type="GO" id="GO:0016779">
    <property type="term" value="F:nucleotidyltransferase activity"/>
    <property type="evidence" value="ECO:0007669"/>
    <property type="project" value="UniProtKB-KW"/>
</dbReference>
<dbReference type="SUPFAM" id="SSF69572">
    <property type="entry name" value="Activating enzymes of the ubiquitin-like proteins"/>
    <property type="match status" value="1"/>
</dbReference>
<keyword evidence="2" id="KW-0808">Transferase</keyword>
<sequence>MDILPQSRILKTFTDRGADTFEGAQNRLGNVRLLILVGPDTLRTAAGQACLLGAVTAAVRTYTRVAVSLEQDALLLRPAGSDCSIAGAIRSAGATIAKKGDHDCTHGISVGVAPPDDGQFWVSCYWNRWTAGLRAPWDHEPPGESWNPLAGAFAGALAVRQTFEHVLGGFRTAGRSFSVDMWNIHSGQAGGAGPEIVYLPKNLLLVGLGHLGQGFLWNLMQLPGTGDTLALQDYQRAGMENLGTGVLTRGSDLGRRKTRVALQLPELLGWQVAMLDMPFDEGMHHLRETVSVVVSGLDSVLPRQWIREAGYQYMLDIGVGHGAVDFEIGQLRVLPAGAVSSWTEADKPKNVEALRDSKAYADQKAKDQCGAYELAQASVAVPFVGLVMGALAVTQLLRLGAMEPTPALLQIELGEPEMATAGELISGPKVNIGTREINLRLRAADIR</sequence>
<feature type="domain" description="THIF-type NAD/FAD binding fold" evidence="1">
    <location>
        <begin position="203"/>
        <end position="411"/>
    </location>
</feature>